<dbReference type="InterPro" id="IPR033856">
    <property type="entry name" value="Trp_halogen"/>
</dbReference>
<keyword evidence="2" id="KW-0274">FAD</keyword>
<feature type="binding site" evidence="2">
    <location>
        <position position="187"/>
    </location>
    <ligand>
        <name>FAD</name>
        <dbReference type="ChEBI" id="CHEBI:57692"/>
    </ligand>
</feature>
<dbReference type="GO" id="GO:0000166">
    <property type="term" value="F:nucleotide binding"/>
    <property type="evidence" value="ECO:0007669"/>
    <property type="project" value="UniProtKB-KW"/>
</dbReference>
<dbReference type="InterPro" id="IPR006905">
    <property type="entry name" value="Flavin_halogenase"/>
</dbReference>
<evidence type="ECO:0000313" key="4">
    <source>
        <dbReference type="Proteomes" id="UP000076088"/>
    </source>
</evidence>
<accession>A0AAC9AVT7</accession>
<sequence length="521" mass="57054">MNDLVERVVIVGGGTAGWLAASLIANSRRAKAAPLSITLVEAPDVPIVGVGEGTWPTMRTTLATIGLDESEFLAACDGAFKQASRFDGWRDGSAGDSYLHPFTTPPALPTGELLAAWQEASPDQPFAAAMSAQAAVCNLHLAPRQRSMPDYQGATNYAYHFATEKFGALLARHAKQSPLITHILDHVTGVRHADNGDIAALTTRSGREIAGDLFIDCSGFKGLLIGDALGVDWIDRSDHAFNDRAIASQVPVPPGSPIASQTIATAHEAGWIWDIGLPSRRGIGCVYSSRFMDAERAETVLRDYIARELPGAVPETKAFGVPFKHISFRTGHRARFWEKNCLSIGLAAGFIEPLEASAIVLIELSLRALTDNFPADRAAMDIHAGRFNKLFRYRWDRIVEFLKLHYVLSRRDEPYWRAHRDPAHIPPHLAEMLELWRSQPPSAWDFPYVDEIFSAQSHQYILYGMGFPAPAGWPASDRALAALAEMRQRARTLAAGLPTNRLYLDALADDRAAAEQKEAAE</sequence>
<protein>
    <submittedName>
        <fullName evidence="3">Tryptophan halogenase</fullName>
    </submittedName>
</protein>
<gene>
    <name evidence="3" type="ORF">ATM17_15565</name>
</gene>
<dbReference type="Pfam" id="PF04820">
    <property type="entry name" value="Trp_halogenase"/>
    <property type="match status" value="1"/>
</dbReference>
<dbReference type="GO" id="GO:0004497">
    <property type="term" value="F:monooxygenase activity"/>
    <property type="evidence" value="ECO:0007669"/>
    <property type="project" value="InterPro"/>
</dbReference>
<dbReference type="Gene3D" id="3.50.50.60">
    <property type="entry name" value="FAD/NAD(P)-binding domain"/>
    <property type="match status" value="1"/>
</dbReference>
<reference evidence="3 4" key="2">
    <citation type="journal article" date="2016" name="Genome Announc.">
        <title>Complete Genome Sequence of Sphingopyxis macrogoltabida Strain 203N (NBRC 111659), a Polyethylene Glycol Degrader.</title>
        <authorList>
            <person name="Ohtsubo Y."/>
            <person name="Nonoyama S."/>
            <person name="Nagata Y."/>
            <person name="Numata M."/>
            <person name="Tsuchikane K."/>
            <person name="Hosoyama A."/>
            <person name="Yamazoe A."/>
            <person name="Tsuda M."/>
            <person name="Fujita N."/>
            <person name="Kawai F."/>
        </authorList>
    </citation>
    <scope>NUCLEOTIDE SEQUENCE [LARGE SCALE GENOMIC DNA]</scope>
    <source>
        <strain evidence="3 4">203N</strain>
    </source>
</reference>
<evidence type="ECO:0000313" key="3">
    <source>
        <dbReference type="EMBL" id="AMU90440.1"/>
    </source>
</evidence>
<feature type="active site" evidence="1">
    <location>
        <position position="81"/>
    </location>
</feature>
<organism evidence="3 4">
    <name type="scientific">Sphingopyxis macrogoltabida</name>
    <name type="common">Sphingomonas macrogoltabidus</name>
    <dbReference type="NCBI Taxonomy" id="33050"/>
    <lineage>
        <taxon>Bacteria</taxon>
        <taxon>Pseudomonadati</taxon>
        <taxon>Pseudomonadota</taxon>
        <taxon>Alphaproteobacteria</taxon>
        <taxon>Sphingomonadales</taxon>
        <taxon>Sphingomonadaceae</taxon>
        <taxon>Sphingopyxis</taxon>
    </lineage>
</organism>
<dbReference type="PIRSF" id="PIRSF011396">
    <property type="entry name" value="Trp_halogenase"/>
    <property type="match status" value="1"/>
</dbReference>
<dbReference type="InterPro" id="IPR050816">
    <property type="entry name" value="Flavin-dep_Halogenase_NPB"/>
</dbReference>
<keyword evidence="2" id="KW-0285">Flavoprotein</keyword>
<proteinExistence type="predicted"/>
<reference evidence="4" key="1">
    <citation type="submission" date="2015-11" db="EMBL/GenBank/DDBJ databases">
        <title>Complete genome sequence of a polyethylene-glycol degrader Sphingopyxis macrogoltabida 203N (NBRC 111659).</title>
        <authorList>
            <person name="Yoshiyuki O."/>
            <person name="Shouta N."/>
            <person name="Nagata Y."/>
            <person name="Numata M."/>
            <person name="Tsuchikane K."/>
            <person name="Hosoyama A."/>
            <person name="Yamazoe A."/>
            <person name="Tsuda M."/>
            <person name="Fujita N."/>
            <person name="Kawai F."/>
        </authorList>
    </citation>
    <scope>NUCLEOTIDE SEQUENCE [LARGE SCALE GENOMIC DNA]</scope>
    <source>
        <strain evidence="4">203N</strain>
    </source>
</reference>
<dbReference type="SUPFAM" id="SSF51905">
    <property type="entry name" value="FAD/NAD(P)-binding domain"/>
    <property type="match status" value="1"/>
</dbReference>
<feature type="binding site" evidence="2">
    <location>
        <begin position="13"/>
        <end position="16"/>
    </location>
    <ligand>
        <name>FAD</name>
        <dbReference type="ChEBI" id="CHEBI:57692"/>
    </ligand>
</feature>
<dbReference type="KEGG" id="smaz:LH19_14990"/>
<dbReference type="PANTHER" id="PTHR43747">
    <property type="entry name" value="FAD-BINDING PROTEIN"/>
    <property type="match status" value="1"/>
</dbReference>
<feature type="binding site" evidence="2">
    <location>
        <position position="355"/>
    </location>
    <ligand>
        <name>L-tryptophan</name>
        <dbReference type="ChEBI" id="CHEBI:57912"/>
    </ligand>
</feature>
<feature type="binding site" evidence="2">
    <location>
        <position position="359"/>
    </location>
    <ligand>
        <name>FAD</name>
        <dbReference type="ChEBI" id="CHEBI:57692"/>
    </ligand>
</feature>
<evidence type="ECO:0000256" key="2">
    <source>
        <dbReference type="PIRSR" id="PIRSR011396-2"/>
    </source>
</evidence>
<feature type="binding site" evidence="2">
    <location>
        <position position="346"/>
    </location>
    <ligand>
        <name>L-tryptophan</name>
        <dbReference type="ChEBI" id="CHEBI:57912"/>
    </ligand>
</feature>
<dbReference type="PANTHER" id="PTHR43747:SF4">
    <property type="entry name" value="FLAVIN-DEPENDENT TRYPTOPHAN HALOGENASE"/>
    <property type="match status" value="1"/>
</dbReference>
<name>A0AAC9AVT7_SPHMC</name>
<dbReference type="EMBL" id="CP013344">
    <property type="protein sequence ID" value="AMU90440.1"/>
    <property type="molecule type" value="Genomic_DNA"/>
</dbReference>
<keyword evidence="4" id="KW-1185">Reference proteome</keyword>
<dbReference type="Proteomes" id="UP000076088">
    <property type="component" value="Chromosome"/>
</dbReference>
<dbReference type="InterPro" id="IPR036188">
    <property type="entry name" value="FAD/NAD-bd_sf"/>
</dbReference>
<evidence type="ECO:0000256" key="1">
    <source>
        <dbReference type="PIRSR" id="PIRSR011396-1"/>
    </source>
</evidence>
<feature type="binding site" evidence="2">
    <location>
        <position position="81"/>
    </location>
    <ligand>
        <name>7-chloro-L-tryptophan</name>
        <dbReference type="ChEBI" id="CHEBI:58713"/>
    </ligand>
</feature>
<dbReference type="RefSeq" id="WP_054729316.1">
    <property type="nucleotide sequence ID" value="NZ_CP009429.1"/>
</dbReference>
<dbReference type="AlphaFoldDB" id="A0AAC9AVT7"/>
<keyword evidence="2" id="KW-0547">Nucleotide-binding</keyword>